<gene>
    <name evidence="1" type="ORF">C0J00_09935</name>
</gene>
<dbReference type="GO" id="GO:0006629">
    <property type="term" value="P:lipid metabolic process"/>
    <property type="evidence" value="ECO:0007669"/>
    <property type="project" value="InterPro"/>
</dbReference>
<organism evidence="1 2">
    <name type="scientific">Streptococcus pluranimalium</name>
    <dbReference type="NCBI Taxonomy" id="82348"/>
    <lineage>
        <taxon>Bacteria</taxon>
        <taxon>Bacillati</taxon>
        <taxon>Bacillota</taxon>
        <taxon>Bacilli</taxon>
        <taxon>Lactobacillales</taxon>
        <taxon>Streptococcaceae</taxon>
        <taxon>Streptococcus</taxon>
    </lineage>
</organism>
<dbReference type="InterPro" id="IPR024499">
    <property type="entry name" value="Mbeg1-like"/>
</dbReference>
<dbReference type="SUPFAM" id="SSF53474">
    <property type="entry name" value="alpha/beta-Hydrolases"/>
    <property type="match status" value="1"/>
</dbReference>
<name>A0A2L0D705_9STRE</name>
<dbReference type="OrthoDB" id="2365336at2"/>
<dbReference type="AlphaFoldDB" id="A0A2L0D705"/>
<dbReference type="Gene3D" id="3.40.50.1820">
    <property type="entry name" value="alpha/beta hydrolase"/>
    <property type="match status" value="1"/>
</dbReference>
<evidence type="ECO:0000313" key="1">
    <source>
        <dbReference type="EMBL" id="AUW97587.1"/>
    </source>
</evidence>
<proteinExistence type="predicted"/>
<evidence type="ECO:0000313" key="2">
    <source>
        <dbReference type="Proteomes" id="UP000238956"/>
    </source>
</evidence>
<sequence>MAEYNNINSVGDEIWTKNNTYVGKVSDIYDNNSHSGEQIYVVVDDIDISAEDVKEVTVLFRGSRSPQEIFSDPADVALDWLENDIPMASNIWAMKDFGNPHNFSAVSPQLTASSKHLKEIMKKYPNADINLAGHSLGGMDAQYAVVDITDKKDLKRINSVHIYNSPDIYLI</sequence>
<protein>
    <submittedName>
        <fullName evidence="1">Uncharacterized protein</fullName>
    </submittedName>
</protein>
<dbReference type="EMBL" id="CP025536">
    <property type="protein sequence ID" value="AUW97587.1"/>
    <property type="molecule type" value="Genomic_DNA"/>
</dbReference>
<keyword evidence="2" id="KW-1185">Reference proteome</keyword>
<dbReference type="InterPro" id="IPR029058">
    <property type="entry name" value="AB_hydrolase_fold"/>
</dbReference>
<dbReference type="KEGG" id="splr:C0J00_09935"/>
<accession>A0A2L0D705</accession>
<reference evidence="1 2" key="2">
    <citation type="submission" date="2018-02" db="EMBL/GenBank/DDBJ databases">
        <title>Whole genome sequencing analysis of Streptococcus pluranimalium isolated from cattle infected mastitis in China.</title>
        <authorList>
            <person name="Zhang J.-R."/>
            <person name="Hu G.-Z."/>
        </authorList>
    </citation>
    <scope>NUCLEOTIDE SEQUENCE [LARGE SCALE GENOMIC DNA]</scope>
    <source>
        <strain evidence="1 2">TH11417</strain>
    </source>
</reference>
<dbReference type="Pfam" id="PF11187">
    <property type="entry name" value="Mbeg1-like"/>
    <property type="match status" value="1"/>
</dbReference>
<reference evidence="1 2" key="1">
    <citation type="submission" date="2017-12" db="EMBL/GenBank/DDBJ databases">
        <authorList>
            <person name="Hurst M.R.H."/>
        </authorList>
    </citation>
    <scope>NUCLEOTIDE SEQUENCE [LARGE SCALE GENOMIC DNA]</scope>
    <source>
        <strain evidence="1 2">TH11417</strain>
    </source>
</reference>
<dbReference type="Proteomes" id="UP000238956">
    <property type="component" value="Chromosome"/>
</dbReference>